<keyword evidence="2" id="KW-1185">Reference proteome</keyword>
<dbReference type="Proteomes" id="UP000217736">
    <property type="component" value="Chromosome"/>
</dbReference>
<dbReference type="SUPFAM" id="SSF53850">
    <property type="entry name" value="Periplasmic binding protein-like II"/>
    <property type="match status" value="1"/>
</dbReference>
<dbReference type="RefSeq" id="WP_096441917.1">
    <property type="nucleotide sequence ID" value="NZ_AP018164.1"/>
</dbReference>
<dbReference type="KEGG" id="mshg:MSG_03759"/>
<gene>
    <name evidence="1" type="ORF">MSG_03759</name>
</gene>
<dbReference type="PROSITE" id="PS51257">
    <property type="entry name" value="PROKAR_LIPOPROTEIN"/>
    <property type="match status" value="1"/>
</dbReference>
<dbReference type="Gene3D" id="3.40.190.120">
    <property type="entry name" value="Osmoprotection protein (prox), domain 2"/>
    <property type="match status" value="1"/>
</dbReference>
<dbReference type="OrthoDB" id="4774756at2"/>
<sequence length="291" mass="29952">MRAGRLAALLVAAALGMLSCAGCATHPGNSHPAGVVVGSGRDAESTLLAAIYAAALRSYGFAARTETSDSPMAQLDSGAFTVVPAFTGRMLQILRPGAAALSDTQVYRTMVAALPEGVAAGDYTTAAEDKPLLVVTQSTAKAWGGNDRNADLSLVLKHCDGLVLGIVAGRGAPEAIRGCRLPVAREFLDEATMFNAVRAGQLTAAWTSTADPAIPGDLVSLADGKPTLIQAENVVPLYRRNALTDRQLLAINEVAGVLDTAALADMRRQVASGADPQVVAGGWLGEHPLGR</sequence>
<dbReference type="Gene3D" id="3.40.190.10">
    <property type="entry name" value="Periplasmic binding protein-like II"/>
    <property type="match status" value="1"/>
</dbReference>
<dbReference type="GO" id="GO:0022857">
    <property type="term" value="F:transmembrane transporter activity"/>
    <property type="evidence" value="ECO:0007669"/>
    <property type="project" value="InterPro"/>
</dbReference>
<evidence type="ECO:0000313" key="2">
    <source>
        <dbReference type="Proteomes" id="UP000217736"/>
    </source>
</evidence>
<dbReference type="InterPro" id="IPR007210">
    <property type="entry name" value="ABC_Gly_betaine_transp_sub-bd"/>
</dbReference>
<dbReference type="Pfam" id="PF04069">
    <property type="entry name" value="OpuAC"/>
    <property type="match status" value="1"/>
</dbReference>
<name>A0A1Z4ELP3_9MYCO</name>
<dbReference type="EMBL" id="AP018164">
    <property type="protein sequence ID" value="BAX93885.1"/>
    <property type="molecule type" value="Genomic_DNA"/>
</dbReference>
<accession>A0A1Z4ELP3</accession>
<reference evidence="2" key="1">
    <citation type="submission" date="2017-06" db="EMBL/GenBank/DDBJ databases">
        <title>Complete Genome Sequence of Mycobacterium shigaense.</title>
        <authorList>
            <person name="Fukano H."/>
            <person name="Yoshida M."/>
            <person name="Kazumi Y."/>
            <person name="Ogura Y."/>
            <person name="Mitarai S."/>
            <person name="Hayashi T."/>
            <person name="Hoshino Y."/>
        </authorList>
    </citation>
    <scope>NUCLEOTIDE SEQUENCE [LARGE SCALE GENOMIC DNA]</scope>
    <source>
        <strain evidence="2">UN-152</strain>
    </source>
</reference>
<organism evidence="1 2">
    <name type="scientific">Mycobacterium shigaense</name>
    <dbReference type="NCBI Taxonomy" id="722731"/>
    <lineage>
        <taxon>Bacteria</taxon>
        <taxon>Bacillati</taxon>
        <taxon>Actinomycetota</taxon>
        <taxon>Actinomycetes</taxon>
        <taxon>Mycobacteriales</taxon>
        <taxon>Mycobacteriaceae</taxon>
        <taxon>Mycobacterium</taxon>
        <taxon>Mycobacterium simiae complex</taxon>
    </lineage>
</organism>
<dbReference type="AlphaFoldDB" id="A0A1Z4ELP3"/>
<evidence type="ECO:0000313" key="1">
    <source>
        <dbReference type="EMBL" id="BAX93885.1"/>
    </source>
</evidence>
<dbReference type="GO" id="GO:0043190">
    <property type="term" value="C:ATP-binding cassette (ABC) transporter complex"/>
    <property type="evidence" value="ECO:0007669"/>
    <property type="project" value="InterPro"/>
</dbReference>
<protein>
    <submittedName>
        <fullName evidence="1">Lipoprotein</fullName>
    </submittedName>
</protein>
<proteinExistence type="predicted"/>
<keyword evidence="1" id="KW-0449">Lipoprotein</keyword>